<dbReference type="SUPFAM" id="SSF53098">
    <property type="entry name" value="Ribonuclease H-like"/>
    <property type="match status" value="1"/>
</dbReference>
<organism evidence="2">
    <name type="scientific">Manihot esculenta</name>
    <name type="common">Cassava</name>
    <name type="synonym">Jatropha manihot</name>
    <dbReference type="NCBI Taxonomy" id="3983"/>
    <lineage>
        <taxon>Eukaryota</taxon>
        <taxon>Viridiplantae</taxon>
        <taxon>Streptophyta</taxon>
        <taxon>Embryophyta</taxon>
        <taxon>Tracheophyta</taxon>
        <taxon>Spermatophyta</taxon>
        <taxon>Magnoliopsida</taxon>
        <taxon>eudicotyledons</taxon>
        <taxon>Gunneridae</taxon>
        <taxon>Pentapetalae</taxon>
        <taxon>rosids</taxon>
        <taxon>fabids</taxon>
        <taxon>Malpighiales</taxon>
        <taxon>Euphorbiaceae</taxon>
        <taxon>Crotonoideae</taxon>
        <taxon>Manihoteae</taxon>
        <taxon>Manihot</taxon>
    </lineage>
</organism>
<feature type="compositionally biased region" description="Polar residues" evidence="1">
    <location>
        <begin position="1"/>
        <end position="11"/>
    </location>
</feature>
<accession>A0A2C9VP16</accession>
<evidence type="ECO:0000313" key="2">
    <source>
        <dbReference type="EMBL" id="OAY46638.1"/>
    </source>
</evidence>
<evidence type="ECO:0008006" key="3">
    <source>
        <dbReference type="Google" id="ProtNLM"/>
    </source>
</evidence>
<feature type="compositionally biased region" description="Basic and acidic residues" evidence="1">
    <location>
        <begin position="145"/>
        <end position="158"/>
    </location>
</feature>
<reference evidence="2" key="1">
    <citation type="submission" date="2016-02" db="EMBL/GenBank/DDBJ databases">
        <title>WGS assembly of Manihot esculenta.</title>
        <authorList>
            <person name="Bredeson J.V."/>
            <person name="Prochnik S.E."/>
            <person name="Lyons J.B."/>
            <person name="Schmutz J."/>
            <person name="Grimwood J."/>
            <person name="Vrebalov J."/>
            <person name="Bart R.S."/>
            <person name="Amuge T."/>
            <person name="Ferguson M.E."/>
            <person name="Green R."/>
            <person name="Putnam N."/>
            <person name="Stites J."/>
            <person name="Rounsley S."/>
            <person name="Rokhsar D.S."/>
        </authorList>
    </citation>
    <scope>NUCLEOTIDE SEQUENCE [LARGE SCALE GENOMIC DNA]</scope>
    <source>
        <tissue evidence="2">Leaf</tissue>
    </source>
</reference>
<feature type="region of interest" description="Disordered" evidence="1">
    <location>
        <begin position="1"/>
        <end position="30"/>
    </location>
</feature>
<gene>
    <name evidence="2" type="ORF">MANES_06G015500</name>
</gene>
<dbReference type="EMBL" id="CM004392">
    <property type="protein sequence ID" value="OAY46638.1"/>
    <property type="molecule type" value="Genomic_DNA"/>
</dbReference>
<dbReference type="InterPro" id="IPR012337">
    <property type="entry name" value="RNaseH-like_sf"/>
</dbReference>
<protein>
    <recommendedName>
        <fullName evidence="3">RNase H type-1 domain-containing protein</fullName>
    </recommendedName>
</protein>
<dbReference type="AlphaFoldDB" id="A0A2C9VP16"/>
<proteinExistence type="predicted"/>
<sequence>MPREQGSNSQPAGVAITANPECKGPGPFHPFVSRKSPPLHSIKWNANDLSLGKPGTSGIGGVLRNSQELKAIAKALEISKDLSITSSCESIFIELDSNIVLSWVADLNSVLWRTSSIINSIVNIPCLTLSSFTHLEKSTPTYGQTEEREEGKSSRIERGLVPQRLS</sequence>
<name>A0A2C9VP16_MANES</name>
<evidence type="ECO:0000256" key="1">
    <source>
        <dbReference type="SAM" id="MobiDB-lite"/>
    </source>
</evidence>
<feature type="region of interest" description="Disordered" evidence="1">
    <location>
        <begin position="138"/>
        <end position="166"/>
    </location>
</feature>